<accession>A0A4U1BX38</accession>
<sequence length="173" mass="19717">MVTIISGTNRLQSNTLKVAKYYQQKLNDKGLATQLINLQDLPANLIESDLYGKRSEEFQKFQDIVTKTTKFLFVIPEYNGSFPGVLKTFIDACSFPESFYDKKACLVGISSGKYGNIRGIEHFNGVCAYLHLNVMPLRIHISNIKTELDENDQLIKEDTFKFVGQQIEKFVAY</sequence>
<dbReference type="RefSeq" id="WP_136878251.1">
    <property type="nucleotide sequence ID" value="NZ_SWBO01000013.1"/>
</dbReference>
<dbReference type="AlphaFoldDB" id="A0A4U1BX38"/>
<dbReference type="Proteomes" id="UP000310477">
    <property type="component" value="Unassembled WGS sequence"/>
</dbReference>
<dbReference type="Pfam" id="PF03358">
    <property type="entry name" value="FMN_red"/>
    <property type="match status" value="1"/>
</dbReference>
<keyword evidence="3" id="KW-1185">Reference proteome</keyword>
<comment type="caution">
    <text evidence="2">The sequence shown here is derived from an EMBL/GenBank/DDBJ whole genome shotgun (WGS) entry which is preliminary data.</text>
</comment>
<dbReference type="OrthoDB" id="9812295at2"/>
<protein>
    <submittedName>
        <fullName evidence="2">NAD(P)H-dependent oxidoreductase</fullName>
    </submittedName>
</protein>
<evidence type="ECO:0000313" key="2">
    <source>
        <dbReference type="EMBL" id="TKB97218.1"/>
    </source>
</evidence>
<gene>
    <name evidence="2" type="ORF">FA045_16815</name>
</gene>
<proteinExistence type="predicted"/>
<dbReference type="InterPro" id="IPR005025">
    <property type="entry name" value="FMN_Rdtase-like_dom"/>
</dbReference>
<name>A0A4U1BX38_9SPHI</name>
<dbReference type="GO" id="GO:0005829">
    <property type="term" value="C:cytosol"/>
    <property type="evidence" value="ECO:0007669"/>
    <property type="project" value="TreeGrafter"/>
</dbReference>
<dbReference type="InterPro" id="IPR029039">
    <property type="entry name" value="Flavoprotein-like_sf"/>
</dbReference>
<feature type="domain" description="NADPH-dependent FMN reductase-like" evidence="1">
    <location>
        <begin position="2"/>
        <end position="137"/>
    </location>
</feature>
<dbReference type="PANTHER" id="PTHR30543">
    <property type="entry name" value="CHROMATE REDUCTASE"/>
    <property type="match status" value="1"/>
</dbReference>
<organism evidence="2 3">
    <name type="scientific">Pedobacter cryotolerans</name>
    <dbReference type="NCBI Taxonomy" id="2571270"/>
    <lineage>
        <taxon>Bacteria</taxon>
        <taxon>Pseudomonadati</taxon>
        <taxon>Bacteroidota</taxon>
        <taxon>Sphingobacteriia</taxon>
        <taxon>Sphingobacteriales</taxon>
        <taxon>Sphingobacteriaceae</taxon>
        <taxon>Pedobacter</taxon>
    </lineage>
</organism>
<evidence type="ECO:0000259" key="1">
    <source>
        <dbReference type="Pfam" id="PF03358"/>
    </source>
</evidence>
<reference evidence="2 3" key="1">
    <citation type="submission" date="2019-04" db="EMBL/GenBank/DDBJ databases">
        <title>Pedobacter sp. AR-2-6 sp. nov., isolated from Arctic soil.</title>
        <authorList>
            <person name="Dahal R.H."/>
            <person name="Kim D.-U."/>
        </authorList>
    </citation>
    <scope>NUCLEOTIDE SEQUENCE [LARGE SCALE GENOMIC DNA]</scope>
    <source>
        <strain evidence="2 3">AR-2-6</strain>
    </source>
</reference>
<evidence type="ECO:0000313" key="3">
    <source>
        <dbReference type="Proteomes" id="UP000310477"/>
    </source>
</evidence>
<dbReference type="GO" id="GO:0010181">
    <property type="term" value="F:FMN binding"/>
    <property type="evidence" value="ECO:0007669"/>
    <property type="project" value="TreeGrafter"/>
</dbReference>
<dbReference type="InterPro" id="IPR050712">
    <property type="entry name" value="NAD(P)H-dep_reductase"/>
</dbReference>
<dbReference type="EMBL" id="SWBO01000013">
    <property type="protein sequence ID" value="TKB97218.1"/>
    <property type="molecule type" value="Genomic_DNA"/>
</dbReference>
<dbReference type="GO" id="GO:0016491">
    <property type="term" value="F:oxidoreductase activity"/>
    <property type="evidence" value="ECO:0007669"/>
    <property type="project" value="InterPro"/>
</dbReference>
<dbReference type="SUPFAM" id="SSF52218">
    <property type="entry name" value="Flavoproteins"/>
    <property type="match status" value="1"/>
</dbReference>
<dbReference type="PANTHER" id="PTHR30543:SF21">
    <property type="entry name" value="NAD(P)H-DEPENDENT FMN REDUCTASE LOT6"/>
    <property type="match status" value="1"/>
</dbReference>
<dbReference type="Gene3D" id="3.40.50.360">
    <property type="match status" value="1"/>
</dbReference>